<evidence type="ECO:0000256" key="10">
    <source>
        <dbReference type="SAM" id="Phobius"/>
    </source>
</evidence>
<dbReference type="InterPro" id="IPR038770">
    <property type="entry name" value="Na+/solute_symporter_sf"/>
</dbReference>
<evidence type="ECO:0000313" key="12">
    <source>
        <dbReference type="EMBL" id="ROQ19716.1"/>
    </source>
</evidence>
<feature type="domain" description="RCK C-terminal" evidence="11">
    <location>
        <begin position="400"/>
        <end position="484"/>
    </location>
</feature>
<dbReference type="EMBL" id="RJUK01000001">
    <property type="protein sequence ID" value="ROQ19716.1"/>
    <property type="molecule type" value="Genomic_DNA"/>
</dbReference>
<dbReference type="Gene3D" id="1.20.1530.20">
    <property type="match status" value="1"/>
</dbReference>
<keyword evidence="5" id="KW-0633">Potassium transport</keyword>
<feature type="transmembrane region" description="Helical" evidence="10">
    <location>
        <begin position="273"/>
        <end position="291"/>
    </location>
</feature>
<dbReference type="NCBIfam" id="NF003715">
    <property type="entry name" value="PRK05326.1-2"/>
    <property type="match status" value="1"/>
</dbReference>
<keyword evidence="5" id="KW-0630">Potassium</keyword>
<dbReference type="OrthoDB" id="9810759at2"/>
<keyword evidence="7 10" id="KW-1133">Transmembrane helix</keyword>
<dbReference type="GO" id="GO:0005886">
    <property type="term" value="C:plasma membrane"/>
    <property type="evidence" value="ECO:0007669"/>
    <property type="project" value="UniProtKB-SubCell"/>
</dbReference>
<dbReference type="PANTHER" id="PTHR32507:SF7">
    <property type="entry name" value="K(+)_H(+) ANTIPORTER NHAP2"/>
    <property type="match status" value="1"/>
</dbReference>
<keyword evidence="4" id="KW-1003">Cell membrane</keyword>
<keyword evidence="6 10" id="KW-0812">Transmembrane</keyword>
<evidence type="ECO:0000256" key="1">
    <source>
        <dbReference type="ARBA" id="ARBA00004651"/>
    </source>
</evidence>
<evidence type="ECO:0000313" key="13">
    <source>
        <dbReference type="Proteomes" id="UP000273643"/>
    </source>
</evidence>
<dbReference type="NCBIfam" id="NF003714">
    <property type="entry name" value="PRK05326.1-1"/>
    <property type="match status" value="1"/>
</dbReference>
<evidence type="ECO:0000256" key="6">
    <source>
        <dbReference type="ARBA" id="ARBA00022692"/>
    </source>
</evidence>
<feature type="transmembrane region" description="Helical" evidence="10">
    <location>
        <begin position="360"/>
        <end position="380"/>
    </location>
</feature>
<dbReference type="InterPro" id="IPR036721">
    <property type="entry name" value="RCK_C_sf"/>
</dbReference>
<accession>A0A3N1P4F2</accession>
<comment type="subcellular location">
    <subcellularLocation>
        <location evidence="1">Cell membrane</location>
        <topology evidence="1">Multi-pass membrane protein</topology>
    </subcellularLocation>
</comment>
<dbReference type="InterPro" id="IPR006153">
    <property type="entry name" value="Cation/H_exchanger_TM"/>
</dbReference>
<evidence type="ECO:0000259" key="11">
    <source>
        <dbReference type="PROSITE" id="PS51202"/>
    </source>
</evidence>
<feature type="transmembrane region" description="Helical" evidence="10">
    <location>
        <begin position="90"/>
        <end position="114"/>
    </location>
</feature>
<keyword evidence="9 10" id="KW-0472">Membrane</keyword>
<feature type="transmembrane region" description="Helical" evidence="10">
    <location>
        <begin position="222"/>
        <end position="239"/>
    </location>
</feature>
<feature type="transmembrane region" description="Helical" evidence="10">
    <location>
        <begin position="32"/>
        <end position="53"/>
    </location>
</feature>
<dbReference type="PANTHER" id="PTHR32507">
    <property type="entry name" value="NA(+)/H(+) ANTIPORTER 1"/>
    <property type="match status" value="1"/>
</dbReference>
<name>A0A3N1P4F2_9GAMM</name>
<feature type="transmembrane region" description="Helical" evidence="10">
    <location>
        <begin position="6"/>
        <end position="25"/>
    </location>
</feature>
<dbReference type="InterPro" id="IPR006037">
    <property type="entry name" value="RCK_C"/>
</dbReference>
<evidence type="ECO:0000256" key="7">
    <source>
        <dbReference type="ARBA" id="ARBA00022989"/>
    </source>
</evidence>
<evidence type="ECO:0000256" key="5">
    <source>
        <dbReference type="ARBA" id="ARBA00022538"/>
    </source>
</evidence>
<keyword evidence="3" id="KW-0050">Antiport</keyword>
<evidence type="ECO:0000256" key="9">
    <source>
        <dbReference type="ARBA" id="ARBA00023136"/>
    </source>
</evidence>
<dbReference type="PROSITE" id="PS51202">
    <property type="entry name" value="RCK_C"/>
    <property type="match status" value="1"/>
</dbReference>
<dbReference type="RefSeq" id="WP_123637026.1">
    <property type="nucleotide sequence ID" value="NZ_RJUK01000001.1"/>
</dbReference>
<keyword evidence="2" id="KW-0813">Transport</keyword>
<dbReference type="GO" id="GO:1902600">
    <property type="term" value="P:proton transmembrane transport"/>
    <property type="evidence" value="ECO:0007669"/>
    <property type="project" value="InterPro"/>
</dbReference>
<dbReference type="Gene3D" id="3.30.70.1450">
    <property type="entry name" value="Regulator of K+ conductance, C-terminal domain"/>
    <property type="match status" value="1"/>
</dbReference>
<dbReference type="GO" id="GO:0015297">
    <property type="term" value="F:antiporter activity"/>
    <property type="evidence" value="ECO:0007669"/>
    <property type="project" value="UniProtKB-KW"/>
</dbReference>
<evidence type="ECO:0000256" key="2">
    <source>
        <dbReference type="ARBA" id="ARBA00022448"/>
    </source>
</evidence>
<protein>
    <submittedName>
        <fullName evidence="12">Potassium/proton antiporter (CPA1 family)</fullName>
    </submittedName>
</protein>
<dbReference type="NCBIfam" id="NF003716">
    <property type="entry name" value="PRK05326.1-3"/>
    <property type="match status" value="1"/>
</dbReference>
<evidence type="ECO:0000256" key="4">
    <source>
        <dbReference type="ARBA" id="ARBA00022475"/>
    </source>
</evidence>
<dbReference type="InterPro" id="IPR005170">
    <property type="entry name" value="Transptr-assoc_dom"/>
</dbReference>
<dbReference type="AlphaFoldDB" id="A0A3N1P4F2"/>
<dbReference type="SUPFAM" id="SSF116726">
    <property type="entry name" value="TrkA C-terminal domain-like"/>
    <property type="match status" value="1"/>
</dbReference>
<gene>
    <name evidence="12" type="ORF">EDC38_0302</name>
</gene>
<dbReference type="Pfam" id="PF03471">
    <property type="entry name" value="CorC_HlyC"/>
    <property type="match status" value="1"/>
</dbReference>
<dbReference type="Proteomes" id="UP000273643">
    <property type="component" value="Unassembled WGS sequence"/>
</dbReference>
<feature type="transmembrane region" description="Helical" evidence="10">
    <location>
        <begin position="120"/>
        <end position="139"/>
    </location>
</feature>
<feature type="transmembrane region" description="Helical" evidence="10">
    <location>
        <begin position="191"/>
        <end position="210"/>
    </location>
</feature>
<proteinExistence type="predicted"/>
<dbReference type="Pfam" id="PF00999">
    <property type="entry name" value="Na_H_Exchanger"/>
    <property type="match status" value="1"/>
</dbReference>
<keyword evidence="8" id="KW-0406">Ion transport</keyword>
<organism evidence="12 13">
    <name type="scientific">Marinimicrobium koreense</name>
    <dbReference type="NCBI Taxonomy" id="306545"/>
    <lineage>
        <taxon>Bacteria</taxon>
        <taxon>Pseudomonadati</taxon>
        <taxon>Pseudomonadota</taxon>
        <taxon>Gammaproteobacteria</taxon>
        <taxon>Cellvibrionales</taxon>
        <taxon>Cellvibrionaceae</taxon>
        <taxon>Marinimicrobium</taxon>
    </lineage>
</organism>
<dbReference type="SMART" id="SM01091">
    <property type="entry name" value="CorC_HlyC"/>
    <property type="match status" value="1"/>
</dbReference>
<dbReference type="GO" id="GO:0006813">
    <property type="term" value="P:potassium ion transport"/>
    <property type="evidence" value="ECO:0007669"/>
    <property type="project" value="UniProtKB-KW"/>
</dbReference>
<evidence type="ECO:0000256" key="8">
    <source>
        <dbReference type="ARBA" id="ARBA00023065"/>
    </source>
</evidence>
<comment type="caution">
    <text evidence="12">The sequence shown here is derived from an EMBL/GenBank/DDBJ whole genome shotgun (WGS) entry which is preliminary data.</text>
</comment>
<feature type="transmembrane region" description="Helical" evidence="10">
    <location>
        <begin position="297"/>
        <end position="322"/>
    </location>
</feature>
<evidence type="ECO:0000256" key="3">
    <source>
        <dbReference type="ARBA" id="ARBA00022449"/>
    </source>
</evidence>
<reference evidence="12 13" key="1">
    <citation type="submission" date="2018-11" db="EMBL/GenBank/DDBJ databases">
        <title>Genomic Encyclopedia of Type Strains, Phase IV (KMG-IV): sequencing the most valuable type-strain genomes for metagenomic binning, comparative biology and taxonomic classification.</title>
        <authorList>
            <person name="Goeker M."/>
        </authorList>
    </citation>
    <scope>NUCLEOTIDE SEQUENCE [LARGE SCALE GENOMIC DNA]</scope>
    <source>
        <strain evidence="12 13">DSM 16974</strain>
    </source>
</reference>
<sequence length="571" mass="61908">MDTLNQLILFGGMLFVISILASTLSPRMGMPLLLVFLIIGMLAGEDGLGGIRYNDVQSAYFLATLALAVILFDGGLRTDRHNFRVGLRPALLLATVGVVGTAALTGAFAAWILGIGWVEGLLIGAIVGSTDAAAVFSVLNMQGLALKTRVGATLEIESGLNDPMAIFLTIILVEFMVSQQSGFDALMLGQFVWQMGLGAGIGLLGGRILAYGVARLALSPGLYPLLALFGGISIFGLAAVLQASGFLAVYLAGLVVGNRLSRGLYNIQRFHDGIAWLAQISLFLMLGLLVSPRELMLYAPSAVLVGLFLILVGRPVAVWLCLMPFQFAWREKLFISWVGLRGAVPIVLAMFPWLAGFENWPFFFNIAFFIVLVSLVMQGWTVSPLARWLKLDVPTTSSRVQRVELGVPGQVGYEFVGYKLAEGSPALRSPTDKLPLPAGASLLCVLREDQPLSLKESHTLEPGDHVYLLASATDLPALDKLLVGVDEPDRLSAQAFFGEFVVTPRAKLADLGMLYGFEVPEEMANWSIARYIYSQYRQPVVGDRVRLGDVEFVVLDMRDSKLTQVSLKLHR</sequence>
<dbReference type="GO" id="GO:0008324">
    <property type="term" value="F:monoatomic cation transmembrane transporter activity"/>
    <property type="evidence" value="ECO:0007669"/>
    <property type="project" value="InterPro"/>
</dbReference>
<feature type="transmembrane region" description="Helical" evidence="10">
    <location>
        <begin position="59"/>
        <end position="78"/>
    </location>
</feature>
<keyword evidence="13" id="KW-1185">Reference proteome</keyword>
<feature type="transmembrane region" description="Helical" evidence="10">
    <location>
        <begin position="334"/>
        <end position="354"/>
    </location>
</feature>